<organism evidence="7 8">
    <name type="scientific">Rivihabitans pingtungensis</name>
    <dbReference type="NCBI Taxonomy" id="1054498"/>
    <lineage>
        <taxon>Bacteria</taxon>
        <taxon>Pseudomonadati</taxon>
        <taxon>Pseudomonadota</taxon>
        <taxon>Betaproteobacteria</taxon>
        <taxon>Neisseriales</taxon>
        <taxon>Aquaspirillaceae</taxon>
        <taxon>Rivihabitans</taxon>
    </lineage>
</organism>
<evidence type="ECO:0000256" key="2">
    <source>
        <dbReference type="ARBA" id="ARBA00022741"/>
    </source>
</evidence>
<name>A0A318KUN6_9NEIS</name>
<dbReference type="OrthoDB" id="5572581at2"/>
<sequence length="254" mass="28206">MTASTRGEAPAEGAEELTRFTTISATDIIHHLRALASNGEPVTIFSNHGRSFIISRVLGVDQKSFCLYFSQSGNSEANRQLLKSERTVFTCSPGGVKTQFLLEDVSTVDYDGQMAFMAPLPNEVTKLQRREFFRIQLPSTAPVSCTLYNYQGGAAITLQVYDISLGGLSLVLNARIPGFDIGTIYNNCELDLREYGVIPLVLKVRNQLVARSTSGAEQRRVGVEFVELDSRAQTLVQRYIAQQERERRAMGRDD</sequence>
<dbReference type="InterPro" id="IPR009875">
    <property type="entry name" value="PilZ_domain"/>
</dbReference>
<dbReference type="GO" id="GO:0071945">
    <property type="term" value="P:regulation of bacterial-type flagellum-dependent cell motility by regulation of motor speed"/>
    <property type="evidence" value="ECO:0007669"/>
    <property type="project" value="UniProtKB-UniRule"/>
</dbReference>
<dbReference type="RefSeq" id="WP_146215069.1">
    <property type="nucleotide sequence ID" value="NZ_DALYFX010000166.1"/>
</dbReference>
<dbReference type="GO" id="GO:0035438">
    <property type="term" value="F:cyclic-di-GMP binding"/>
    <property type="evidence" value="ECO:0007669"/>
    <property type="project" value="UniProtKB-UniRule"/>
</dbReference>
<evidence type="ECO:0000259" key="5">
    <source>
        <dbReference type="Pfam" id="PF07238"/>
    </source>
</evidence>
<feature type="domain" description="PilZ" evidence="5">
    <location>
        <begin position="128"/>
        <end position="242"/>
    </location>
</feature>
<dbReference type="InterPro" id="IPR009926">
    <property type="entry name" value="T3SS_YcgR_PilZN"/>
</dbReference>
<dbReference type="EMBL" id="QJKI01000006">
    <property type="protein sequence ID" value="PXX79415.1"/>
    <property type="molecule type" value="Genomic_DNA"/>
</dbReference>
<gene>
    <name evidence="4" type="primary">ycgR</name>
    <name evidence="7" type="ORF">DFR34_10651</name>
</gene>
<evidence type="ECO:0000256" key="1">
    <source>
        <dbReference type="ARBA" id="ARBA00022636"/>
    </source>
</evidence>
<evidence type="ECO:0000313" key="8">
    <source>
        <dbReference type="Proteomes" id="UP000247555"/>
    </source>
</evidence>
<keyword evidence="2 4" id="KW-0547">Nucleotide-binding</keyword>
<dbReference type="GO" id="GO:0071973">
    <property type="term" value="P:bacterial-type flagellum-dependent cell motility"/>
    <property type="evidence" value="ECO:0007669"/>
    <property type="project" value="UniProtKB-UniRule"/>
</dbReference>
<comment type="caution">
    <text evidence="7">The sequence shown here is derived from an EMBL/GenBank/DDBJ whole genome shotgun (WGS) entry which is preliminary data.</text>
</comment>
<comment type="subcellular location">
    <subcellularLocation>
        <location evidence="4">Bacterial flagellum basal body</location>
    </subcellularLocation>
</comment>
<evidence type="ECO:0000313" key="7">
    <source>
        <dbReference type="EMBL" id="PXX79415.1"/>
    </source>
</evidence>
<evidence type="ECO:0000256" key="3">
    <source>
        <dbReference type="ARBA" id="ARBA00023143"/>
    </source>
</evidence>
<dbReference type="GO" id="GO:0009425">
    <property type="term" value="C:bacterial-type flagellum basal body"/>
    <property type="evidence" value="ECO:0007669"/>
    <property type="project" value="UniProtKB-SubCell"/>
</dbReference>
<keyword evidence="3 4" id="KW-0975">Bacterial flagellum</keyword>
<dbReference type="InterPro" id="IPR023787">
    <property type="entry name" value="T3SS_YcgR"/>
</dbReference>
<comment type="similarity">
    <text evidence="4">Belongs to the YcgR family.</text>
</comment>
<dbReference type="HAMAP" id="MF_01457">
    <property type="entry name" value="YcgR"/>
    <property type="match status" value="1"/>
</dbReference>
<dbReference type="SUPFAM" id="SSF141371">
    <property type="entry name" value="PilZ domain-like"/>
    <property type="match status" value="1"/>
</dbReference>
<dbReference type="Gene3D" id="2.30.110.10">
    <property type="entry name" value="Electron Transport, Fmn-binding Protein, Chain A"/>
    <property type="match status" value="1"/>
</dbReference>
<dbReference type="AlphaFoldDB" id="A0A318KUN6"/>
<evidence type="ECO:0000256" key="4">
    <source>
        <dbReference type="HAMAP-Rule" id="MF_01457"/>
    </source>
</evidence>
<dbReference type="Proteomes" id="UP000247555">
    <property type="component" value="Unassembled WGS sequence"/>
</dbReference>
<comment type="subunit">
    <text evidence="4">Monomer. Interacts with the flagellar basal bodies.</text>
</comment>
<keyword evidence="7" id="KW-0966">Cell projection</keyword>
<protein>
    <recommendedName>
        <fullName evidence="4">Flagellar brake protein YcgR</fullName>
    </recommendedName>
    <alternativeName>
        <fullName evidence="4">Cyclic di-GMP binding protein YcgR</fullName>
    </alternativeName>
</protein>
<feature type="domain" description="Type III secretion system flagellar brake protein YcgR PilZN" evidence="6">
    <location>
        <begin position="24"/>
        <end position="125"/>
    </location>
</feature>
<dbReference type="InterPro" id="IPR012349">
    <property type="entry name" value="Split_barrel_FMN-bd"/>
</dbReference>
<keyword evidence="7" id="KW-0969">Cilium</keyword>
<dbReference type="Pfam" id="PF07317">
    <property type="entry name" value="PilZN"/>
    <property type="match status" value="1"/>
</dbReference>
<keyword evidence="1 4" id="KW-0973">c-di-GMP</keyword>
<comment type="function">
    <text evidence="4">Acts as a flagellar brake, regulating swimming and swarming in a bis-(3'-5') cyclic diguanylic acid (c-di-GMP)-dependent manner. Binds 1 c-di-GMP dimer per subunit. Increasing levels of c-di-GMP lead to decreased motility.</text>
</comment>
<dbReference type="Pfam" id="PF07238">
    <property type="entry name" value="PilZ"/>
    <property type="match status" value="1"/>
</dbReference>
<dbReference type="Gene3D" id="2.40.10.220">
    <property type="entry name" value="predicted glycosyltransferase like domains"/>
    <property type="match status" value="1"/>
</dbReference>
<keyword evidence="8" id="KW-1185">Reference proteome</keyword>
<proteinExistence type="inferred from homology"/>
<evidence type="ECO:0000259" key="6">
    <source>
        <dbReference type="Pfam" id="PF07317"/>
    </source>
</evidence>
<reference evidence="7 8" key="1">
    <citation type="submission" date="2018-05" db="EMBL/GenBank/DDBJ databases">
        <title>Genomic Encyclopedia of Type Strains, Phase IV (KMG-IV): sequencing the most valuable type-strain genomes for metagenomic binning, comparative biology and taxonomic classification.</title>
        <authorList>
            <person name="Goeker M."/>
        </authorList>
    </citation>
    <scope>NUCLEOTIDE SEQUENCE [LARGE SCALE GENOMIC DNA]</scope>
    <source>
        <strain evidence="7 8">DSM 29661</strain>
    </source>
</reference>
<keyword evidence="7" id="KW-0282">Flagellum</keyword>
<accession>A0A318KUN6</accession>